<reference evidence="5 6" key="1">
    <citation type="journal article" date="2016" name="ISME J.">
        <title>Chasing the elusive Euryarchaeota class WSA2: genomes reveal a uniquely fastidious methyl-reducing methanogen.</title>
        <authorList>
            <person name="Nobu M.K."/>
            <person name="Narihiro T."/>
            <person name="Kuroda K."/>
            <person name="Mei R."/>
            <person name="Liu W.T."/>
        </authorList>
    </citation>
    <scope>NUCLEOTIDE SEQUENCE [LARGE SCALE GENOMIC DNA]</scope>
    <source>
        <strain evidence="2">B03fssc0709_Meth_Bin005</strain>
        <strain evidence="3">B15fssc0709_Meth_Bin003</strain>
        <strain evidence="4">BMIXfssc0709_Meth_Bin006</strain>
    </source>
</reference>
<dbReference type="Proteomes" id="UP000092403">
    <property type="component" value="Unassembled WGS sequence"/>
</dbReference>
<gene>
    <name evidence="2" type="ORF">APG10_00895</name>
    <name evidence="3" type="ORF">APG11_00279</name>
    <name evidence="4" type="ORF">APG12_01163</name>
</gene>
<evidence type="ECO:0000256" key="1">
    <source>
        <dbReference type="ARBA" id="ARBA00022679"/>
    </source>
</evidence>
<dbReference type="EMBL" id="LNJC01000023">
    <property type="protein sequence ID" value="KYC49914.1"/>
    <property type="molecule type" value="Genomic_DNA"/>
</dbReference>
<dbReference type="Gene3D" id="3.40.50.2000">
    <property type="entry name" value="Glycogen Phosphorylase B"/>
    <property type="match status" value="1"/>
</dbReference>
<dbReference type="SUPFAM" id="SSF53756">
    <property type="entry name" value="UDP-Glycosyltransferase/glycogen phosphorylase"/>
    <property type="match status" value="1"/>
</dbReference>
<evidence type="ECO:0000313" key="6">
    <source>
        <dbReference type="Proteomes" id="UP000092401"/>
    </source>
</evidence>
<sequence>MYSSSEKSSFRKLKILWIGRDDPVKNIALLFEIANELKEDKFYIVGLDRKEKIGNIEFCGRVPHSNIYSYYQDSDLLISTSKTEGLPNVILEAFKYKLPVVSSLYFKDCPDSIFYGGLEKNKLIEQINLIRSNKIEANNKIEKAIAFLNNKYTAEKVYGQFIFGISSMYKN</sequence>
<protein>
    <submittedName>
        <fullName evidence="2">Glycosyl transferases group 1</fullName>
    </submittedName>
</protein>
<keyword evidence="1 2" id="KW-0808">Transferase</keyword>
<accession>A0A150IZ07</accession>
<proteinExistence type="predicted"/>
<dbReference type="EMBL" id="LNGF01000004">
    <property type="protein sequence ID" value="KYC48472.1"/>
    <property type="molecule type" value="Genomic_DNA"/>
</dbReference>
<comment type="caution">
    <text evidence="2">The sequence shown here is derived from an EMBL/GenBank/DDBJ whole genome shotgun (WGS) entry which is preliminary data.</text>
</comment>
<dbReference type="PANTHER" id="PTHR46401:SF2">
    <property type="entry name" value="GLYCOSYLTRANSFERASE WBBK-RELATED"/>
    <property type="match status" value="1"/>
</dbReference>
<dbReference type="PANTHER" id="PTHR46401">
    <property type="entry name" value="GLYCOSYLTRANSFERASE WBBK-RELATED"/>
    <property type="match status" value="1"/>
</dbReference>
<dbReference type="Pfam" id="PF13692">
    <property type="entry name" value="Glyco_trans_1_4"/>
    <property type="match status" value="1"/>
</dbReference>
<dbReference type="Proteomes" id="UP000092401">
    <property type="component" value="Unassembled WGS sequence"/>
</dbReference>
<evidence type="ECO:0000313" key="4">
    <source>
        <dbReference type="EMBL" id="KYC49914.1"/>
    </source>
</evidence>
<dbReference type="AlphaFoldDB" id="A0A150IK65"/>
<evidence type="ECO:0000313" key="2">
    <source>
        <dbReference type="EMBL" id="KYC45389.1"/>
    </source>
</evidence>
<organism evidence="2 6">
    <name type="scientific">Candidatus Methanofastidiosum methylothiophilum</name>
    <dbReference type="NCBI Taxonomy" id="1705564"/>
    <lineage>
        <taxon>Archaea</taxon>
        <taxon>Methanobacteriati</taxon>
        <taxon>Methanobacteriota</taxon>
        <taxon>Stenosarchaea group</taxon>
        <taxon>Candidatus Methanofastidiosia</taxon>
        <taxon>Candidatus Methanofastidiosales</taxon>
        <taxon>Candidatus Methanofastidiosaceae</taxon>
        <taxon>Candidatus Methanofastidiosum</taxon>
    </lineage>
</organism>
<dbReference type="EMBL" id="LNGE01000020">
    <property type="protein sequence ID" value="KYC45389.1"/>
    <property type="molecule type" value="Genomic_DNA"/>
</dbReference>
<name>A0A150IK65_9EURY</name>
<accession>A0A150IK65</accession>
<accession>A0A150IU46</accession>
<dbReference type="CDD" id="cd03801">
    <property type="entry name" value="GT4_PimA-like"/>
    <property type="match status" value="1"/>
</dbReference>
<evidence type="ECO:0000313" key="5">
    <source>
        <dbReference type="Proteomes" id="UP000091929"/>
    </source>
</evidence>
<dbReference type="Proteomes" id="UP000091929">
    <property type="component" value="Unassembled WGS sequence"/>
</dbReference>
<evidence type="ECO:0000313" key="3">
    <source>
        <dbReference type="EMBL" id="KYC48472.1"/>
    </source>
</evidence>
<dbReference type="GO" id="GO:0016757">
    <property type="term" value="F:glycosyltransferase activity"/>
    <property type="evidence" value="ECO:0007669"/>
    <property type="project" value="TreeGrafter"/>
</dbReference>